<proteinExistence type="predicted"/>
<dbReference type="PANTHER" id="PTHR23523">
    <property type="match status" value="1"/>
</dbReference>
<feature type="transmembrane region" description="Helical" evidence="2">
    <location>
        <begin position="239"/>
        <end position="261"/>
    </location>
</feature>
<name>A0A8J7G9J8_9BACL</name>
<dbReference type="Pfam" id="PF07690">
    <property type="entry name" value="MFS_1"/>
    <property type="match status" value="1"/>
</dbReference>
<keyword evidence="4" id="KW-1185">Reference proteome</keyword>
<feature type="transmembrane region" description="Helical" evidence="2">
    <location>
        <begin position="97"/>
        <end position="120"/>
    </location>
</feature>
<organism evidence="3 4">
    <name type="scientific">Savagea serpentis</name>
    <dbReference type="NCBI Taxonomy" id="2785297"/>
    <lineage>
        <taxon>Bacteria</taxon>
        <taxon>Bacillati</taxon>
        <taxon>Bacillota</taxon>
        <taxon>Bacilli</taxon>
        <taxon>Bacillales</taxon>
        <taxon>Caryophanaceae</taxon>
        <taxon>Savagea</taxon>
    </lineage>
</organism>
<keyword evidence="2" id="KW-1133">Transmembrane helix</keyword>
<reference evidence="3" key="1">
    <citation type="submission" date="2020-11" db="EMBL/GenBank/DDBJ databases">
        <title>Multidrug resistant novel bacterium Savagea serpentis sp. nov., isolated from the scats of a vine snake (Ahaetulla nasuta).</title>
        <authorList>
            <person name="Venkata Ramana V."/>
            <person name="Vikas Patil S."/>
            <person name="Yogita Lugani V."/>
        </authorList>
    </citation>
    <scope>NUCLEOTIDE SEQUENCE</scope>
    <source>
        <strain evidence="3">SN6</strain>
    </source>
</reference>
<dbReference type="InterPro" id="IPR011701">
    <property type="entry name" value="MFS"/>
</dbReference>
<feature type="transmembrane region" description="Helical" evidence="2">
    <location>
        <begin position="204"/>
        <end position="227"/>
    </location>
</feature>
<feature type="transmembrane region" description="Helical" evidence="2">
    <location>
        <begin position="268"/>
        <end position="288"/>
    </location>
</feature>
<feature type="transmembrane region" description="Helical" evidence="2">
    <location>
        <begin position="42"/>
        <end position="62"/>
    </location>
</feature>
<keyword evidence="2" id="KW-0812">Transmembrane</keyword>
<dbReference type="GO" id="GO:0005886">
    <property type="term" value="C:plasma membrane"/>
    <property type="evidence" value="ECO:0007669"/>
    <property type="project" value="UniProtKB-SubCell"/>
</dbReference>
<dbReference type="AlphaFoldDB" id="A0A8J7G9J8"/>
<dbReference type="Gene3D" id="1.20.1250.20">
    <property type="entry name" value="MFS general substrate transporter like domains"/>
    <property type="match status" value="1"/>
</dbReference>
<dbReference type="InterPro" id="IPR036259">
    <property type="entry name" value="MFS_trans_sf"/>
</dbReference>
<gene>
    <name evidence="3" type="ORF">IRY55_03400</name>
</gene>
<dbReference type="PANTHER" id="PTHR23523:SF2">
    <property type="entry name" value="2-NITROIMIDAZOLE TRANSPORTER"/>
    <property type="match status" value="1"/>
</dbReference>
<feature type="transmembrane region" description="Helical" evidence="2">
    <location>
        <begin position="7"/>
        <end position="30"/>
    </location>
</feature>
<dbReference type="RefSeq" id="WP_194561841.1">
    <property type="nucleotide sequence ID" value="NZ_JADKPV010000001.1"/>
</dbReference>
<dbReference type="Proteomes" id="UP000622653">
    <property type="component" value="Unassembled WGS sequence"/>
</dbReference>
<dbReference type="SUPFAM" id="SSF103473">
    <property type="entry name" value="MFS general substrate transporter"/>
    <property type="match status" value="1"/>
</dbReference>
<feature type="transmembrane region" description="Helical" evidence="2">
    <location>
        <begin position="360"/>
        <end position="379"/>
    </location>
</feature>
<feature type="transmembrane region" description="Helical" evidence="2">
    <location>
        <begin position="157"/>
        <end position="178"/>
    </location>
</feature>
<dbReference type="EMBL" id="JADKPV010000001">
    <property type="protein sequence ID" value="MBF4500400.1"/>
    <property type="molecule type" value="Genomic_DNA"/>
</dbReference>
<evidence type="ECO:0000313" key="4">
    <source>
        <dbReference type="Proteomes" id="UP000622653"/>
    </source>
</evidence>
<comment type="caution">
    <text evidence="3">The sequence shown here is derived from an EMBL/GenBank/DDBJ whole genome shotgun (WGS) entry which is preliminary data.</text>
</comment>
<evidence type="ECO:0000313" key="3">
    <source>
        <dbReference type="EMBL" id="MBF4500400.1"/>
    </source>
</evidence>
<feature type="transmembrane region" description="Helical" evidence="2">
    <location>
        <begin position="74"/>
        <end position="91"/>
    </location>
</feature>
<feature type="transmembrane region" description="Helical" evidence="2">
    <location>
        <begin position="294"/>
        <end position="315"/>
    </location>
</feature>
<feature type="transmembrane region" description="Helical" evidence="2">
    <location>
        <begin position="132"/>
        <end position="151"/>
    </location>
</feature>
<dbReference type="GO" id="GO:0022857">
    <property type="term" value="F:transmembrane transporter activity"/>
    <property type="evidence" value="ECO:0007669"/>
    <property type="project" value="InterPro"/>
</dbReference>
<comment type="subcellular location">
    <subcellularLocation>
        <location evidence="1">Cell membrane</location>
        <topology evidence="1">Multi-pass membrane protein</topology>
    </subcellularLocation>
</comment>
<feature type="transmembrane region" description="Helical" evidence="2">
    <location>
        <begin position="327"/>
        <end position="348"/>
    </location>
</feature>
<dbReference type="InterPro" id="IPR052524">
    <property type="entry name" value="MFS_Cyanate_Porter"/>
</dbReference>
<sequence>MKKHVALYAWAIVLVAISLRPIITSIGPIIDHIQADQGLTHVQVTWLTSVPILCMGLFALLIPRLERHFSSHGLVAFFLFAIGVATAIRLVDASYRTLLVTAFIGGVGIAIVGPVLSAWIKRTFPERFELMIGLYSFGIGIGATLSSSFTAPLMSYFGTYATALGIWSLFAVVGLLFWRFIPKERVIVAEQTKPMRNPWRTKRAWSILLFFGLQVTFFFTTITWIVPLLMEAGHTRHEASFYVGVMTSVQIVTNIAFPAALNKWPTRAPLFIHAMFLGGFFALANVVWGPVSGHLISMVLFGIVLGATFPLALVFPLREARHEKEASAWNAMAQAGGFLMAGTLPLLVGALNDATGTYTTTYISITTCLLGLYIVYLYLNKKTA</sequence>
<protein>
    <submittedName>
        <fullName evidence="3">MFS transporter</fullName>
    </submittedName>
</protein>
<evidence type="ECO:0000256" key="2">
    <source>
        <dbReference type="SAM" id="Phobius"/>
    </source>
</evidence>
<evidence type="ECO:0000256" key="1">
    <source>
        <dbReference type="ARBA" id="ARBA00004651"/>
    </source>
</evidence>
<accession>A0A8J7G9J8</accession>
<keyword evidence="2" id="KW-0472">Membrane</keyword>